<sequence>MNFVHNILIVLFILLLIVGCRSSRSGTSHSDVQTNHLKETRKDSIDFNAKFARYLHEQESNLAVRIVEYFPPETGDTASHGPVKSVTDIDLSSKSKSDSTISQKQFIASSDTTSEQSHEIVKAETTYQVKAQSWYEPFIPYLILILLATIIYYFRRKN</sequence>
<keyword evidence="1" id="KW-1133">Transmembrane helix</keyword>
<dbReference type="EMBL" id="LTDF01000178">
    <property type="protein sequence ID" value="KXT40515.1"/>
    <property type="molecule type" value="Genomic_DNA"/>
</dbReference>
<keyword evidence="1" id="KW-0472">Membrane</keyword>
<dbReference type="RefSeq" id="WP_061438327.1">
    <property type="nucleotide sequence ID" value="NZ_KQ968742.1"/>
</dbReference>
<proteinExistence type="predicted"/>
<evidence type="ECO:0000313" key="2">
    <source>
        <dbReference type="EMBL" id="KXT40515.1"/>
    </source>
</evidence>
<feature type="transmembrane region" description="Helical" evidence="1">
    <location>
        <begin position="138"/>
        <end position="154"/>
    </location>
</feature>
<name>A0A139KMW0_9BACE</name>
<evidence type="ECO:0000256" key="1">
    <source>
        <dbReference type="SAM" id="Phobius"/>
    </source>
</evidence>
<gene>
    <name evidence="2" type="ORF">HMPREF2531_05291</name>
</gene>
<dbReference type="AlphaFoldDB" id="A0A139KMW0"/>
<dbReference type="Proteomes" id="UP000070319">
    <property type="component" value="Unassembled WGS sequence"/>
</dbReference>
<protein>
    <submittedName>
        <fullName evidence="2">Uncharacterized protein</fullName>
    </submittedName>
</protein>
<keyword evidence="1" id="KW-0812">Transmembrane</keyword>
<dbReference type="PATRIC" id="fig|329854.7.peg.5363"/>
<reference evidence="2 3" key="1">
    <citation type="submission" date="2016-02" db="EMBL/GenBank/DDBJ databases">
        <authorList>
            <person name="Wen L."/>
            <person name="He K."/>
            <person name="Yang H."/>
        </authorList>
    </citation>
    <scope>NUCLEOTIDE SEQUENCE [LARGE SCALE GENOMIC DNA]</scope>
    <source>
        <strain evidence="2 3">KLE1704</strain>
    </source>
</reference>
<comment type="caution">
    <text evidence="2">The sequence shown here is derived from an EMBL/GenBank/DDBJ whole genome shotgun (WGS) entry which is preliminary data.</text>
</comment>
<organism evidence="2">
    <name type="scientific">Bacteroides intestinalis</name>
    <dbReference type="NCBI Taxonomy" id="329854"/>
    <lineage>
        <taxon>Bacteria</taxon>
        <taxon>Pseudomonadati</taxon>
        <taxon>Bacteroidota</taxon>
        <taxon>Bacteroidia</taxon>
        <taxon>Bacteroidales</taxon>
        <taxon>Bacteroidaceae</taxon>
        <taxon>Bacteroides</taxon>
    </lineage>
</organism>
<evidence type="ECO:0000313" key="3">
    <source>
        <dbReference type="Proteomes" id="UP000070319"/>
    </source>
</evidence>
<accession>A0A139KMW0</accession>